<feature type="region of interest" description="Disordered" evidence="1">
    <location>
        <begin position="1"/>
        <end position="41"/>
    </location>
</feature>
<dbReference type="RefSeq" id="XP_016632988.1">
    <property type="nucleotide sequence ID" value="XM_016775829.1"/>
</dbReference>
<keyword evidence="3" id="KW-1185">Reference proteome</keyword>
<organism evidence="2 3">
    <name type="scientific">Fonsecaea multimorphosa CBS 102226</name>
    <dbReference type="NCBI Taxonomy" id="1442371"/>
    <lineage>
        <taxon>Eukaryota</taxon>
        <taxon>Fungi</taxon>
        <taxon>Dikarya</taxon>
        <taxon>Ascomycota</taxon>
        <taxon>Pezizomycotina</taxon>
        <taxon>Eurotiomycetes</taxon>
        <taxon>Chaetothyriomycetidae</taxon>
        <taxon>Chaetothyriales</taxon>
        <taxon>Herpotrichiellaceae</taxon>
        <taxon>Fonsecaea</taxon>
    </lineage>
</organism>
<gene>
    <name evidence="2" type="ORF">Z520_05326</name>
</gene>
<protein>
    <submittedName>
        <fullName evidence="2">Uncharacterized protein</fullName>
    </submittedName>
</protein>
<evidence type="ECO:0000313" key="3">
    <source>
        <dbReference type="Proteomes" id="UP000053411"/>
    </source>
</evidence>
<evidence type="ECO:0000256" key="1">
    <source>
        <dbReference type="SAM" id="MobiDB-lite"/>
    </source>
</evidence>
<feature type="compositionally biased region" description="Basic and acidic residues" evidence="1">
    <location>
        <begin position="20"/>
        <end position="39"/>
    </location>
</feature>
<dbReference type="Proteomes" id="UP000053411">
    <property type="component" value="Unassembled WGS sequence"/>
</dbReference>
<dbReference type="OrthoDB" id="5393654at2759"/>
<dbReference type="VEuPathDB" id="FungiDB:Z520_05326"/>
<proteinExistence type="predicted"/>
<dbReference type="AlphaFoldDB" id="A0A0D2HAG6"/>
<evidence type="ECO:0000313" key="2">
    <source>
        <dbReference type="EMBL" id="KIX98865.1"/>
    </source>
</evidence>
<accession>A0A0D2HAG6</accession>
<reference evidence="2 3" key="1">
    <citation type="submission" date="2015-01" db="EMBL/GenBank/DDBJ databases">
        <title>The Genome Sequence of Fonsecaea multimorphosa CBS 102226.</title>
        <authorList>
            <consortium name="The Broad Institute Genomics Platform"/>
            <person name="Cuomo C."/>
            <person name="de Hoog S."/>
            <person name="Gorbushina A."/>
            <person name="Stielow B."/>
            <person name="Teixiera M."/>
            <person name="Abouelleil A."/>
            <person name="Chapman S.B."/>
            <person name="Priest M."/>
            <person name="Young S.K."/>
            <person name="Wortman J."/>
            <person name="Nusbaum C."/>
            <person name="Birren B."/>
        </authorList>
    </citation>
    <scope>NUCLEOTIDE SEQUENCE [LARGE SCALE GENOMIC DNA]</scope>
    <source>
        <strain evidence="2 3">CBS 102226</strain>
    </source>
</reference>
<dbReference type="STRING" id="1442371.A0A0D2HAG6"/>
<name>A0A0D2HAG6_9EURO</name>
<sequence length="161" mass="17784">MTQVLPIASASHVQPAQPSDRPDHKTMNHFSDSKKHTGAEDEAITPLQQEIDLIEADRLYEGLDSRDHESQTASHTCIVAYHDRGVFKDVQIKDIRAAVEDPENDNQGTMEGLKKAVTLPNALAVKQVNWRIGIRRVAKGSLAVWSNPSGDNVLPSELRAK</sequence>
<dbReference type="EMBL" id="KN848070">
    <property type="protein sequence ID" value="KIX98865.1"/>
    <property type="molecule type" value="Genomic_DNA"/>
</dbReference>
<dbReference type="GeneID" id="27711072"/>